<dbReference type="OrthoDB" id="5677865at2"/>
<reference evidence="2 3" key="1">
    <citation type="submission" date="2017-11" db="EMBL/GenBank/DDBJ databases">
        <title>Reclassification of Bisgaard taxon 5 as Caviibacterium pharyngocola gen. nov., sp. nov.</title>
        <authorList>
            <person name="Christensen H."/>
        </authorList>
    </citation>
    <scope>NUCLEOTIDE SEQUENCE [LARGE SCALE GENOMIC DNA]</scope>
    <source>
        <strain evidence="2 3">7_3</strain>
    </source>
</reference>
<evidence type="ECO:0008006" key="4">
    <source>
        <dbReference type="Google" id="ProtNLM"/>
    </source>
</evidence>
<gene>
    <name evidence="2" type="ORF">CVP04_08875</name>
</gene>
<accession>A0A2M8RU80</accession>
<feature type="signal peptide" evidence="1">
    <location>
        <begin position="1"/>
        <end position="25"/>
    </location>
</feature>
<dbReference type="Pfam" id="PF03923">
    <property type="entry name" value="Lipoprotein_16"/>
    <property type="match status" value="1"/>
</dbReference>
<dbReference type="PROSITE" id="PS51257">
    <property type="entry name" value="PROKAR_LIPOPROTEIN"/>
    <property type="match status" value="1"/>
</dbReference>
<dbReference type="RefSeq" id="WP_100297150.1">
    <property type="nucleotide sequence ID" value="NZ_PHGZ01000020.1"/>
</dbReference>
<dbReference type="EMBL" id="PHGZ01000020">
    <property type="protein sequence ID" value="PJG82438.1"/>
    <property type="molecule type" value="Genomic_DNA"/>
</dbReference>
<sequence length="198" mass="21473">MRFTKLSLAALMASAVLLTACQSQPSTTLSFSPAAPVAQFNAANQNAVLNVVTRDVRAQPEISSYVYNEGLLKLSANPSVAQLFDQVMKQDLNAKGFRIAGTPAESNTNVLVNVTDFYAKVEQGNLRHKISTKIQVNVQVQGAKGQFTKNISGTRTQEGAFSVSNADIQKVLTQTLSEVVQSIYRDQEIPAAINKYAY</sequence>
<protein>
    <recommendedName>
        <fullName evidence="4">Lipoprotein</fullName>
    </recommendedName>
</protein>
<feature type="chain" id="PRO_5014883197" description="Lipoprotein" evidence="1">
    <location>
        <begin position="26"/>
        <end position="198"/>
    </location>
</feature>
<organism evidence="2 3">
    <name type="scientific">Caviibacterium pharyngocola</name>
    <dbReference type="NCBI Taxonomy" id="28159"/>
    <lineage>
        <taxon>Bacteria</taxon>
        <taxon>Pseudomonadati</taxon>
        <taxon>Pseudomonadota</taxon>
        <taxon>Gammaproteobacteria</taxon>
        <taxon>Pasteurellales</taxon>
        <taxon>Pasteurellaceae</taxon>
        <taxon>Caviibacterium</taxon>
    </lineage>
</organism>
<proteinExistence type="predicted"/>
<comment type="caution">
    <text evidence="2">The sequence shown here is derived from an EMBL/GenBank/DDBJ whole genome shotgun (WGS) entry which is preliminary data.</text>
</comment>
<name>A0A2M8RU80_9PAST</name>
<keyword evidence="1" id="KW-0732">Signal</keyword>
<dbReference type="Proteomes" id="UP000230282">
    <property type="component" value="Unassembled WGS sequence"/>
</dbReference>
<keyword evidence="3" id="KW-1185">Reference proteome</keyword>
<dbReference type="InterPro" id="IPR005619">
    <property type="entry name" value="Uncharacterised_YajG"/>
</dbReference>
<evidence type="ECO:0000313" key="2">
    <source>
        <dbReference type="EMBL" id="PJG82438.1"/>
    </source>
</evidence>
<dbReference type="AlphaFoldDB" id="A0A2M8RU80"/>
<evidence type="ECO:0000256" key="1">
    <source>
        <dbReference type="SAM" id="SignalP"/>
    </source>
</evidence>
<evidence type="ECO:0000313" key="3">
    <source>
        <dbReference type="Proteomes" id="UP000230282"/>
    </source>
</evidence>